<dbReference type="Gene3D" id="2.30.130.40">
    <property type="entry name" value="LON domain-like"/>
    <property type="match status" value="1"/>
</dbReference>
<name>A0A255GUD3_9ACTN</name>
<dbReference type="RefSeq" id="WP_094364604.1">
    <property type="nucleotide sequence ID" value="NZ_NMVQ01000034.1"/>
</dbReference>
<feature type="domain" description="Lon N-terminal" evidence="1">
    <location>
        <begin position="1"/>
        <end position="193"/>
    </location>
</feature>
<dbReference type="OrthoDB" id="25394at2"/>
<dbReference type="PANTHER" id="PTHR46732">
    <property type="entry name" value="ATP-DEPENDENT PROTEASE LA (LON) DOMAIN PROTEIN"/>
    <property type="match status" value="1"/>
</dbReference>
<dbReference type="AlphaFoldDB" id="A0A255GUD3"/>
<reference evidence="2 3" key="1">
    <citation type="submission" date="2017-07" db="EMBL/GenBank/DDBJ databases">
        <title>Draft whole genome sequences of clinical Proprionibacteriaceae strains.</title>
        <authorList>
            <person name="Bernier A.-M."/>
            <person name="Bernard K."/>
            <person name="Domingo M.-C."/>
        </authorList>
    </citation>
    <scope>NUCLEOTIDE SEQUENCE [LARGE SCALE GENOMIC DNA]</scope>
    <source>
        <strain evidence="2 3">NML 130396</strain>
    </source>
</reference>
<protein>
    <submittedName>
        <fullName evidence="2">Peptidase S16</fullName>
    </submittedName>
</protein>
<dbReference type="InterPro" id="IPR003111">
    <property type="entry name" value="Lon_prtase_N"/>
</dbReference>
<sequence length="213" mass="23368">MQIPLFPLGTVQVPGMVLNLQVFEPRYRELVADLLRRPESEREFGVVTIRSGHEVGEQNLHSIAEVGCAVRVTTLREAEGRILLQAVGRWPFRVREVLESEHPYLTAEVEPVGLTEATDQRLAESGAGLVAALQAYARQRGGELGALPTDPEQLGWLVVAQGPLELADSLAALAEPDPVARLDRLRRRVRQETVLLGRTASVPFAADRNPSSN</sequence>
<accession>A0A255GUD3</accession>
<dbReference type="InterPro" id="IPR015947">
    <property type="entry name" value="PUA-like_sf"/>
</dbReference>
<dbReference type="PANTHER" id="PTHR46732:SF8">
    <property type="entry name" value="ATP-DEPENDENT PROTEASE LA (LON) DOMAIN PROTEIN"/>
    <property type="match status" value="1"/>
</dbReference>
<keyword evidence="3" id="KW-1185">Reference proteome</keyword>
<dbReference type="SMART" id="SM00464">
    <property type="entry name" value="LON"/>
    <property type="match status" value="1"/>
</dbReference>
<dbReference type="Proteomes" id="UP000216311">
    <property type="component" value="Unassembled WGS sequence"/>
</dbReference>
<gene>
    <name evidence="2" type="ORF">CGZ93_13080</name>
</gene>
<dbReference type="Pfam" id="PF02190">
    <property type="entry name" value="LON_substr_bdg"/>
    <property type="match status" value="1"/>
</dbReference>
<dbReference type="PROSITE" id="PS51787">
    <property type="entry name" value="LON_N"/>
    <property type="match status" value="1"/>
</dbReference>
<dbReference type="InterPro" id="IPR046336">
    <property type="entry name" value="Lon_prtase_N_sf"/>
</dbReference>
<dbReference type="SUPFAM" id="SSF88697">
    <property type="entry name" value="PUA domain-like"/>
    <property type="match status" value="1"/>
</dbReference>
<proteinExistence type="predicted"/>
<evidence type="ECO:0000313" key="3">
    <source>
        <dbReference type="Proteomes" id="UP000216311"/>
    </source>
</evidence>
<organism evidence="2 3">
    <name type="scientific">Enemella dayhoffiae</name>
    <dbReference type="NCBI Taxonomy" id="2016507"/>
    <lineage>
        <taxon>Bacteria</taxon>
        <taxon>Bacillati</taxon>
        <taxon>Actinomycetota</taxon>
        <taxon>Actinomycetes</taxon>
        <taxon>Propionibacteriales</taxon>
        <taxon>Propionibacteriaceae</taxon>
        <taxon>Enemella</taxon>
    </lineage>
</organism>
<evidence type="ECO:0000259" key="1">
    <source>
        <dbReference type="PROSITE" id="PS51787"/>
    </source>
</evidence>
<evidence type="ECO:0000313" key="2">
    <source>
        <dbReference type="EMBL" id="OYO19307.1"/>
    </source>
</evidence>
<comment type="caution">
    <text evidence="2">The sequence shown here is derived from an EMBL/GenBank/DDBJ whole genome shotgun (WGS) entry which is preliminary data.</text>
</comment>
<dbReference type="EMBL" id="NMVQ01000034">
    <property type="protein sequence ID" value="OYO19307.1"/>
    <property type="molecule type" value="Genomic_DNA"/>
</dbReference>